<evidence type="ECO:0000313" key="1">
    <source>
        <dbReference type="EMBL" id="WIX06903.1"/>
    </source>
</evidence>
<protein>
    <submittedName>
        <fullName evidence="1">NHLP-related RiPP peptide</fullName>
    </submittedName>
</protein>
<sequence length="112" mass="12150">MTDSADSAHLPFDASTAARLLELLSNDDDFRDCFQCNPAQALAQIGVAGTSADKSVPGAGEPYYCMTTNQLASKEDIALARAELQSYLTEKTNHTVIFAFESESIRSTLLRK</sequence>
<evidence type="ECO:0000313" key="2">
    <source>
        <dbReference type="Proteomes" id="UP001228059"/>
    </source>
</evidence>
<proteinExistence type="predicted"/>
<dbReference type="RefSeq" id="WP_131075927.1">
    <property type="nucleotide sequence ID" value="NZ_CP127225.1"/>
</dbReference>
<dbReference type="Proteomes" id="UP001228059">
    <property type="component" value="Chromosome"/>
</dbReference>
<dbReference type="AlphaFoldDB" id="A0AAJ6KN99"/>
<organism evidence="1 2">
    <name type="scientific">Xanthomonas oryzae pv. leersiae</name>
    <dbReference type="NCBI Taxonomy" id="3112258"/>
    <lineage>
        <taxon>Bacteria</taxon>
        <taxon>Pseudomonadati</taxon>
        <taxon>Pseudomonadota</taxon>
        <taxon>Gammaproteobacteria</taxon>
        <taxon>Lysobacterales</taxon>
        <taxon>Lysobacteraceae</taxon>
        <taxon>Xanthomonas</taxon>
    </lineage>
</organism>
<dbReference type="InterPro" id="IPR030976">
    <property type="entry name" value="Mod_pep_NH_fam"/>
</dbReference>
<accession>A0AAJ6KN99</accession>
<gene>
    <name evidence="1" type="ORF">QN060_01470</name>
</gene>
<dbReference type="EMBL" id="CP127225">
    <property type="protein sequence ID" value="WIX06903.1"/>
    <property type="molecule type" value="Genomic_DNA"/>
</dbReference>
<name>A0AAJ6KN99_9XANT</name>
<dbReference type="NCBIfam" id="TIGR04509">
    <property type="entry name" value="mod_pep_NH_fam"/>
    <property type="match status" value="1"/>
</dbReference>
<reference evidence="1 2" key="1">
    <citation type="submission" date="2023-05" db="EMBL/GenBank/DDBJ databases">
        <title>Complete Genome Resource of Xanthomonas oryzae pv. leersiae Strain YNJC Isolated From Plateau Japonica Rice in Southwest China.</title>
        <authorList>
            <person name="Aa X."/>
            <person name="Mei L."/>
            <person name="Liu P."/>
            <person name="Yang Y."/>
            <person name="Tang C."/>
            <person name="Zhang F."/>
            <person name="Dong C."/>
            <person name="Wang B."/>
            <person name="Chen X."/>
            <person name="Dai L."/>
        </authorList>
    </citation>
    <scope>NUCLEOTIDE SEQUENCE [LARGE SCALE GENOMIC DNA]</scope>
    <source>
        <strain evidence="1 2">YNJC</strain>
    </source>
</reference>